<reference evidence="2 3" key="1">
    <citation type="submission" date="2016-12" db="EMBL/GenBank/DDBJ databases">
        <authorList>
            <person name="Song W.-J."/>
            <person name="Kurnit D.M."/>
        </authorList>
    </citation>
    <scope>NUCLEOTIDE SEQUENCE [LARGE SCALE GENOMIC DNA]</scope>
    <source>
        <strain evidence="2 3">DSM 19599</strain>
    </source>
</reference>
<sequence>MRPPISLRSVPSPEDADYFPRLSPVATGFAGRCPRCGQGRLFKGFLTVAPACSSCGLDYSFIDSGDGPAVFVIMIVGFVVVGLALWVELAFSPPIWVHLALWLPLTVILALGLLRPFKGILVAMQYRHRAAEGVLVDDDDDEDGPRGT</sequence>
<dbReference type="InterPro" id="IPR009325">
    <property type="entry name" value="DUF983"/>
</dbReference>
<protein>
    <submittedName>
        <fullName evidence="2">Uncharacterized conserved protein, DUF983 family</fullName>
    </submittedName>
</protein>
<keyword evidence="1" id="KW-0812">Transmembrane</keyword>
<gene>
    <name evidence="2" type="ORF">SAMN02745172_00145</name>
</gene>
<dbReference type="EMBL" id="FRXO01000001">
    <property type="protein sequence ID" value="SHO60014.1"/>
    <property type="molecule type" value="Genomic_DNA"/>
</dbReference>
<name>A0A1M7Z593_9HYPH</name>
<keyword evidence="1" id="KW-0472">Membrane</keyword>
<dbReference type="STRING" id="1123029.SAMN02745172_00145"/>
<dbReference type="RefSeq" id="WP_244530719.1">
    <property type="nucleotide sequence ID" value="NZ_FRXO01000001.1"/>
</dbReference>
<feature type="transmembrane region" description="Helical" evidence="1">
    <location>
        <begin position="69"/>
        <end position="89"/>
    </location>
</feature>
<keyword evidence="3" id="KW-1185">Reference proteome</keyword>
<feature type="transmembrane region" description="Helical" evidence="1">
    <location>
        <begin position="95"/>
        <end position="114"/>
    </location>
</feature>
<dbReference type="Proteomes" id="UP000186406">
    <property type="component" value="Unassembled WGS sequence"/>
</dbReference>
<dbReference type="Pfam" id="PF06170">
    <property type="entry name" value="DUF983"/>
    <property type="match status" value="1"/>
</dbReference>
<evidence type="ECO:0000313" key="2">
    <source>
        <dbReference type="EMBL" id="SHO60014.1"/>
    </source>
</evidence>
<accession>A0A1M7Z593</accession>
<evidence type="ECO:0000313" key="3">
    <source>
        <dbReference type="Proteomes" id="UP000186406"/>
    </source>
</evidence>
<evidence type="ECO:0000256" key="1">
    <source>
        <dbReference type="SAM" id="Phobius"/>
    </source>
</evidence>
<dbReference type="AlphaFoldDB" id="A0A1M7Z593"/>
<organism evidence="2 3">
    <name type="scientific">Pseudoxanthobacter soli DSM 19599</name>
    <dbReference type="NCBI Taxonomy" id="1123029"/>
    <lineage>
        <taxon>Bacteria</taxon>
        <taxon>Pseudomonadati</taxon>
        <taxon>Pseudomonadota</taxon>
        <taxon>Alphaproteobacteria</taxon>
        <taxon>Hyphomicrobiales</taxon>
        <taxon>Segnochrobactraceae</taxon>
        <taxon>Pseudoxanthobacter</taxon>
    </lineage>
</organism>
<keyword evidence="1" id="KW-1133">Transmembrane helix</keyword>
<proteinExistence type="predicted"/>